<proteinExistence type="predicted"/>
<dbReference type="OrthoDB" id="6603665at2759"/>
<sequence>MGSYTFHVAVIAISCIALQGVSYAELESNEPFELDAPEEVAIQYDCDEYQAKIWDKALDNMAAMEFVKNTLGIIKKAGTNEVCSDTIRSLINFIKVTGASPNAHYSFGMMMKMIAVIIREIDTSGTSDQLKETGKVFNQIVGNNDAQDLTLKFIRKSMDLLKNPMTRERLFKMLKAIENAMKPSESEMIVKNRLNQVKGIAKAPVSIVKGAFGRVGNMMRSVTK</sequence>
<dbReference type="Proteomes" id="UP000694846">
    <property type="component" value="Unplaced"/>
</dbReference>
<keyword evidence="2" id="KW-1185">Reference proteome</keyword>
<dbReference type="AlphaFoldDB" id="A0A8B8FZT6"/>
<feature type="signal peptide" evidence="1">
    <location>
        <begin position="1"/>
        <end position="23"/>
    </location>
</feature>
<gene>
    <name evidence="3" type="primary">LOC112687517</name>
</gene>
<evidence type="ECO:0000313" key="3">
    <source>
        <dbReference type="RefSeq" id="XP_025416048.1"/>
    </source>
</evidence>
<dbReference type="GeneID" id="112687517"/>
<evidence type="ECO:0000256" key="1">
    <source>
        <dbReference type="SAM" id="SignalP"/>
    </source>
</evidence>
<keyword evidence="1" id="KW-0732">Signal</keyword>
<organism evidence="2 3">
    <name type="scientific">Sipha flava</name>
    <name type="common">yellow sugarcane aphid</name>
    <dbReference type="NCBI Taxonomy" id="143950"/>
    <lineage>
        <taxon>Eukaryota</taxon>
        <taxon>Metazoa</taxon>
        <taxon>Ecdysozoa</taxon>
        <taxon>Arthropoda</taxon>
        <taxon>Hexapoda</taxon>
        <taxon>Insecta</taxon>
        <taxon>Pterygota</taxon>
        <taxon>Neoptera</taxon>
        <taxon>Paraneoptera</taxon>
        <taxon>Hemiptera</taxon>
        <taxon>Sternorrhyncha</taxon>
        <taxon>Aphidomorpha</taxon>
        <taxon>Aphidoidea</taxon>
        <taxon>Aphididae</taxon>
        <taxon>Sipha</taxon>
    </lineage>
</organism>
<evidence type="ECO:0000313" key="2">
    <source>
        <dbReference type="Proteomes" id="UP000694846"/>
    </source>
</evidence>
<protein>
    <submittedName>
        <fullName evidence="3">Uncharacterized protein LOC112687517</fullName>
    </submittedName>
</protein>
<feature type="chain" id="PRO_5034648597" evidence="1">
    <location>
        <begin position="24"/>
        <end position="224"/>
    </location>
</feature>
<dbReference type="RefSeq" id="XP_025416048.1">
    <property type="nucleotide sequence ID" value="XM_025560263.1"/>
</dbReference>
<reference evidence="3" key="1">
    <citation type="submission" date="2025-08" db="UniProtKB">
        <authorList>
            <consortium name="RefSeq"/>
        </authorList>
    </citation>
    <scope>IDENTIFICATION</scope>
    <source>
        <tissue evidence="3">Whole body</tissue>
    </source>
</reference>
<accession>A0A8B8FZT6</accession>
<name>A0A8B8FZT6_9HEMI</name>